<evidence type="ECO:0000313" key="1">
    <source>
        <dbReference type="EMBL" id="KAH7139843.1"/>
    </source>
</evidence>
<dbReference type="Proteomes" id="UP000717696">
    <property type="component" value="Unassembled WGS sequence"/>
</dbReference>
<proteinExistence type="predicted"/>
<dbReference type="EMBL" id="JAGMUU010000014">
    <property type="protein sequence ID" value="KAH7139843.1"/>
    <property type="molecule type" value="Genomic_DNA"/>
</dbReference>
<dbReference type="AlphaFoldDB" id="A0A9P9ELH3"/>
<evidence type="ECO:0000313" key="2">
    <source>
        <dbReference type="Proteomes" id="UP000717696"/>
    </source>
</evidence>
<reference evidence="1" key="1">
    <citation type="journal article" date="2021" name="Nat. Commun.">
        <title>Genetic determinants of endophytism in the Arabidopsis root mycobiome.</title>
        <authorList>
            <person name="Mesny F."/>
            <person name="Miyauchi S."/>
            <person name="Thiergart T."/>
            <person name="Pickel B."/>
            <person name="Atanasova L."/>
            <person name="Karlsson M."/>
            <person name="Huettel B."/>
            <person name="Barry K.W."/>
            <person name="Haridas S."/>
            <person name="Chen C."/>
            <person name="Bauer D."/>
            <person name="Andreopoulos W."/>
            <person name="Pangilinan J."/>
            <person name="LaButti K."/>
            <person name="Riley R."/>
            <person name="Lipzen A."/>
            <person name="Clum A."/>
            <person name="Drula E."/>
            <person name="Henrissat B."/>
            <person name="Kohler A."/>
            <person name="Grigoriev I.V."/>
            <person name="Martin F.M."/>
            <person name="Hacquard S."/>
        </authorList>
    </citation>
    <scope>NUCLEOTIDE SEQUENCE</scope>
    <source>
        <strain evidence="1">MPI-CAGE-AT-0021</strain>
    </source>
</reference>
<keyword evidence="2" id="KW-1185">Reference proteome</keyword>
<comment type="caution">
    <text evidence="1">The sequence shown here is derived from an EMBL/GenBank/DDBJ whole genome shotgun (WGS) entry which is preliminary data.</text>
</comment>
<protein>
    <submittedName>
        <fullName evidence="1">Uncharacterized protein</fullName>
    </submittedName>
</protein>
<organism evidence="1 2">
    <name type="scientific">Dactylonectria estremocensis</name>
    <dbReference type="NCBI Taxonomy" id="1079267"/>
    <lineage>
        <taxon>Eukaryota</taxon>
        <taxon>Fungi</taxon>
        <taxon>Dikarya</taxon>
        <taxon>Ascomycota</taxon>
        <taxon>Pezizomycotina</taxon>
        <taxon>Sordariomycetes</taxon>
        <taxon>Hypocreomycetidae</taxon>
        <taxon>Hypocreales</taxon>
        <taxon>Nectriaceae</taxon>
        <taxon>Dactylonectria</taxon>
    </lineage>
</organism>
<dbReference type="OrthoDB" id="20872at2759"/>
<sequence length="162" mass="18522">MCANARDVVRRRQHLPKPDAGACLRDLFLTDPLEDKKALKRKKGDRARGTCEWIFGMEEFTAWLGSTIFLTGELLRVFSITDGKSLVYFFCNSGFDMQKTATSNTGLKYCIINALDECNWELQDILLQYLQKTFQSGNAPLNIRKYIEEFANKDLASFSKSK</sequence>
<gene>
    <name evidence="1" type="ORF">B0J13DRAFT_586380</name>
</gene>
<name>A0A9P9ELH3_9HYPO</name>
<accession>A0A9P9ELH3</accession>